<dbReference type="EMBL" id="CP129013">
    <property type="protein sequence ID" value="WLR41857.1"/>
    <property type="molecule type" value="Genomic_DNA"/>
</dbReference>
<keyword evidence="2" id="KW-1185">Reference proteome</keyword>
<dbReference type="InterPro" id="IPR025626">
    <property type="entry name" value="YyzF"/>
</dbReference>
<proteinExistence type="predicted"/>
<protein>
    <submittedName>
        <fullName evidence="1">CxxH/CxxC protein</fullName>
    </submittedName>
</protein>
<dbReference type="NCBIfam" id="TIGR04129">
    <property type="entry name" value="CxxH_BA5709"/>
    <property type="match status" value="1"/>
</dbReference>
<sequence>MKCCLEHVELAIDMYVDEKEEAPIINKIEHTHTLSTKCELCENPAEYIVGE</sequence>
<name>A0ABY9JR24_9BACI</name>
<evidence type="ECO:0000313" key="2">
    <source>
        <dbReference type="Proteomes" id="UP001197974"/>
    </source>
</evidence>
<accession>A0ABY9JR24</accession>
<dbReference type="Pfam" id="PF14116">
    <property type="entry name" value="YyzF"/>
    <property type="match status" value="1"/>
</dbReference>
<reference evidence="1 2" key="1">
    <citation type="submission" date="2023-06" db="EMBL/GenBank/DDBJ databases">
        <title>Five Gram-positive bacteria isolated from mangrove sediments in Shenzhen, Guangdong, China.</title>
        <authorList>
            <person name="Yu S."/>
            <person name="Zheng W."/>
            <person name="Huang Y."/>
        </authorList>
    </citation>
    <scope>NUCLEOTIDE SEQUENCE [LARGE SCALE GENOMIC DNA]</scope>
    <source>
        <strain evidence="1 2">SaN35-3</strain>
    </source>
</reference>
<dbReference type="RefSeq" id="WP_226541375.1">
    <property type="nucleotide sequence ID" value="NZ_CP129013.1"/>
</dbReference>
<evidence type="ECO:0000313" key="1">
    <source>
        <dbReference type="EMBL" id="WLR41857.1"/>
    </source>
</evidence>
<gene>
    <name evidence="1" type="ORF">LC087_13540</name>
</gene>
<organism evidence="1 2">
    <name type="scientific">Bacillus carboniphilus</name>
    <dbReference type="NCBI Taxonomy" id="86663"/>
    <lineage>
        <taxon>Bacteria</taxon>
        <taxon>Bacillati</taxon>
        <taxon>Bacillota</taxon>
        <taxon>Bacilli</taxon>
        <taxon>Bacillales</taxon>
        <taxon>Bacillaceae</taxon>
        <taxon>Bacillus</taxon>
    </lineage>
</organism>
<dbReference type="Proteomes" id="UP001197974">
    <property type="component" value="Chromosome"/>
</dbReference>